<organism evidence="1 2">
    <name type="scientific">Piloderma croceum (strain F 1598)</name>
    <dbReference type="NCBI Taxonomy" id="765440"/>
    <lineage>
        <taxon>Eukaryota</taxon>
        <taxon>Fungi</taxon>
        <taxon>Dikarya</taxon>
        <taxon>Basidiomycota</taxon>
        <taxon>Agaricomycotina</taxon>
        <taxon>Agaricomycetes</taxon>
        <taxon>Agaricomycetidae</taxon>
        <taxon>Atheliales</taxon>
        <taxon>Atheliaceae</taxon>
        <taxon>Piloderma</taxon>
    </lineage>
</organism>
<name>A0A0C3BQC3_PILCF</name>
<dbReference type="Proteomes" id="UP000054166">
    <property type="component" value="Unassembled WGS sequence"/>
</dbReference>
<reference evidence="2" key="2">
    <citation type="submission" date="2015-01" db="EMBL/GenBank/DDBJ databases">
        <title>Evolutionary Origins and Diversification of the Mycorrhizal Mutualists.</title>
        <authorList>
            <consortium name="DOE Joint Genome Institute"/>
            <consortium name="Mycorrhizal Genomics Consortium"/>
            <person name="Kohler A."/>
            <person name="Kuo A."/>
            <person name="Nagy L.G."/>
            <person name="Floudas D."/>
            <person name="Copeland A."/>
            <person name="Barry K.W."/>
            <person name="Cichocki N."/>
            <person name="Veneault-Fourrey C."/>
            <person name="LaButti K."/>
            <person name="Lindquist E.A."/>
            <person name="Lipzen A."/>
            <person name="Lundell T."/>
            <person name="Morin E."/>
            <person name="Murat C."/>
            <person name="Riley R."/>
            <person name="Ohm R."/>
            <person name="Sun H."/>
            <person name="Tunlid A."/>
            <person name="Henrissat B."/>
            <person name="Grigoriev I.V."/>
            <person name="Hibbett D.S."/>
            <person name="Martin F."/>
        </authorList>
    </citation>
    <scope>NUCLEOTIDE SEQUENCE [LARGE SCALE GENOMIC DNA]</scope>
    <source>
        <strain evidence="2">F 1598</strain>
    </source>
</reference>
<evidence type="ECO:0000313" key="2">
    <source>
        <dbReference type="Proteomes" id="UP000054166"/>
    </source>
</evidence>
<dbReference type="InterPro" id="IPR019410">
    <property type="entry name" value="Methyltransf_16"/>
</dbReference>
<dbReference type="OrthoDB" id="194386at2759"/>
<dbReference type="Pfam" id="PF10294">
    <property type="entry name" value="Methyltransf_16"/>
    <property type="match status" value="1"/>
</dbReference>
<accession>A0A0C3BQC3</accession>
<dbReference type="STRING" id="765440.A0A0C3BQC3"/>
<dbReference type="SUPFAM" id="SSF53335">
    <property type="entry name" value="S-adenosyl-L-methionine-dependent methyltransferases"/>
    <property type="match status" value="1"/>
</dbReference>
<dbReference type="AlphaFoldDB" id="A0A0C3BQC3"/>
<dbReference type="Gene3D" id="3.40.50.150">
    <property type="entry name" value="Vaccinia Virus protein VP39"/>
    <property type="match status" value="1"/>
</dbReference>
<dbReference type="EMBL" id="KN832976">
    <property type="protein sequence ID" value="KIM88688.1"/>
    <property type="molecule type" value="Genomic_DNA"/>
</dbReference>
<sequence>MVTLHKDLFDILLGYSALIIPRHMHFPFQLSFNDVHDFLVKTVLLGHDLPHLKAYPPSNEYQYTFWKWAIHGLEDMLADEACIIYNRIYEHFISLLPQGSEPGGLSTPGPPAQSYVTQYWATDKSIDDKQAIVNTAKFRSATLLESRTTVEGGTTGLRTWLASQLLAQYLILHPELITNKRILELGSGSGFLGIIVASLQQLDHTYDEGTHASGPIWLTDVNDVVLSRCRDNVQLPCNSSSSHPSLNYCSLDWSDALNSAESPLRSILHEEIKPDLILGADLVFDPCLIPALVGTLHISLQHGADAFIALTVRNEDTVSQFLHAAEQSLSVLDLDVHFDKRIFLGVSEGQLDNEIDVKVFKMRIKQQRVGTCA</sequence>
<evidence type="ECO:0000313" key="1">
    <source>
        <dbReference type="EMBL" id="KIM88688.1"/>
    </source>
</evidence>
<dbReference type="InParanoid" id="A0A0C3BQC3"/>
<dbReference type="PANTHER" id="PTHR14614">
    <property type="entry name" value="HEPATOCELLULAR CARCINOMA-ASSOCIATED ANTIGEN"/>
    <property type="match status" value="1"/>
</dbReference>
<gene>
    <name evidence="1" type="ORF">PILCRDRAFT_2883</name>
</gene>
<dbReference type="PANTHER" id="PTHR14614:SF130">
    <property type="entry name" value="PROTEIN-LYSINE N-METHYLTRANSFERASE EEF2KMT"/>
    <property type="match status" value="1"/>
</dbReference>
<protein>
    <recommendedName>
        <fullName evidence="3">FAM86 N-terminal domain-containing protein</fullName>
    </recommendedName>
</protein>
<dbReference type="InterPro" id="IPR029063">
    <property type="entry name" value="SAM-dependent_MTases_sf"/>
</dbReference>
<reference evidence="1 2" key="1">
    <citation type="submission" date="2014-04" db="EMBL/GenBank/DDBJ databases">
        <authorList>
            <consortium name="DOE Joint Genome Institute"/>
            <person name="Kuo A."/>
            <person name="Tarkka M."/>
            <person name="Buscot F."/>
            <person name="Kohler A."/>
            <person name="Nagy L.G."/>
            <person name="Floudas D."/>
            <person name="Copeland A."/>
            <person name="Barry K.W."/>
            <person name="Cichocki N."/>
            <person name="Veneault-Fourrey C."/>
            <person name="LaButti K."/>
            <person name="Lindquist E.A."/>
            <person name="Lipzen A."/>
            <person name="Lundell T."/>
            <person name="Morin E."/>
            <person name="Murat C."/>
            <person name="Sun H."/>
            <person name="Tunlid A."/>
            <person name="Henrissat B."/>
            <person name="Grigoriev I.V."/>
            <person name="Hibbett D.S."/>
            <person name="Martin F."/>
            <person name="Nordberg H.P."/>
            <person name="Cantor M.N."/>
            <person name="Hua S.X."/>
        </authorList>
    </citation>
    <scope>NUCLEOTIDE SEQUENCE [LARGE SCALE GENOMIC DNA]</scope>
    <source>
        <strain evidence="1 2">F 1598</strain>
    </source>
</reference>
<evidence type="ECO:0008006" key="3">
    <source>
        <dbReference type="Google" id="ProtNLM"/>
    </source>
</evidence>
<proteinExistence type="predicted"/>
<keyword evidence="2" id="KW-1185">Reference proteome</keyword>
<dbReference type="GO" id="GO:0008757">
    <property type="term" value="F:S-adenosylmethionine-dependent methyltransferase activity"/>
    <property type="evidence" value="ECO:0007669"/>
    <property type="project" value="UniProtKB-ARBA"/>
</dbReference>
<dbReference type="HOGENOM" id="CLU_038942_4_0_1"/>